<proteinExistence type="predicted"/>
<name>A0ABS8NPU8_9BACT</name>
<organism evidence="2 3">
    <name type="scientific">Rhodopirellula halodulae</name>
    <dbReference type="NCBI Taxonomy" id="2894198"/>
    <lineage>
        <taxon>Bacteria</taxon>
        <taxon>Pseudomonadati</taxon>
        <taxon>Planctomycetota</taxon>
        <taxon>Planctomycetia</taxon>
        <taxon>Pirellulales</taxon>
        <taxon>Pirellulaceae</taxon>
        <taxon>Rhodopirellula</taxon>
    </lineage>
</organism>
<evidence type="ECO:0000313" key="3">
    <source>
        <dbReference type="Proteomes" id="UP001430306"/>
    </source>
</evidence>
<dbReference type="EMBL" id="JAJKFW010000062">
    <property type="protein sequence ID" value="MCC9644992.1"/>
    <property type="molecule type" value="Genomic_DNA"/>
</dbReference>
<feature type="transmembrane region" description="Helical" evidence="1">
    <location>
        <begin position="113"/>
        <end position="142"/>
    </location>
</feature>
<keyword evidence="1" id="KW-0812">Transmembrane</keyword>
<accession>A0ABS8NPU8</accession>
<reference evidence="2" key="1">
    <citation type="submission" date="2021-11" db="EMBL/GenBank/DDBJ databases">
        <title>Genome sequence.</title>
        <authorList>
            <person name="Sun Q."/>
        </authorList>
    </citation>
    <scope>NUCLEOTIDE SEQUENCE</scope>
    <source>
        <strain evidence="2">JC740</strain>
    </source>
</reference>
<keyword evidence="1" id="KW-1133">Transmembrane helix</keyword>
<dbReference type="Proteomes" id="UP001430306">
    <property type="component" value="Unassembled WGS sequence"/>
</dbReference>
<dbReference type="InterPro" id="IPR025557">
    <property type="entry name" value="DUF4282"/>
</dbReference>
<gene>
    <name evidence="2" type="ORF">LOC71_22170</name>
</gene>
<feature type="transmembrane region" description="Helical" evidence="1">
    <location>
        <begin position="182"/>
        <end position="204"/>
    </location>
</feature>
<keyword evidence="3" id="KW-1185">Reference proteome</keyword>
<sequence length="242" mass="26192">MAVLIEAASRGDVAFDSEVKHEQHTRGQWILAKRVRQIREAMPASEPPPVNEVEPEEPVIDRETKPDFELNINPGRPNGRRIKLAIPRNPVHAIAAVFDFRFRYFVTPIIIKVIYAVAAVTIVLAAVYFWGAMFLGTFVAIFQSLVGGWFESAGSSPASFGNGAGFSAGSSSGAPETSAGQWFNAIVLLVILVNLGFLLPILLLRVACELVVVVFRIAEDLGSAKSSLQGLFENVTGEAKPS</sequence>
<protein>
    <submittedName>
        <fullName evidence="2">DUF4282 domain-containing protein</fullName>
    </submittedName>
</protein>
<dbReference type="Pfam" id="PF14110">
    <property type="entry name" value="DUF4282"/>
    <property type="match status" value="1"/>
</dbReference>
<evidence type="ECO:0000313" key="2">
    <source>
        <dbReference type="EMBL" id="MCC9644992.1"/>
    </source>
</evidence>
<comment type="caution">
    <text evidence="2">The sequence shown here is derived from an EMBL/GenBank/DDBJ whole genome shotgun (WGS) entry which is preliminary data.</text>
</comment>
<evidence type="ECO:0000256" key="1">
    <source>
        <dbReference type="SAM" id="Phobius"/>
    </source>
</evidence>
<keyword evidence="1" id="KW-0472">Membrane</keyword>